<feature type="compositionally biased region" description="Polar residues" evidence="2">
    <location>
        <begin position="269"/>
        <end position="281"/>
    </location>
</feature>
<dbReference type="AlphaFoldDB" id="A0A8J2REN1"/>
<accession>A0A8J2REN1</accession>
<dbReference type="Gene3D" id="1.10.287.110">
    <property type="entry name" value="DnaJ domain"/>
    <property type="match status" value="1"/>
</dbReference>
<dbReference type="Proteomes" id="UP000789390">
    <property type="component" value="Unassembled WGS sequence"/>
</dbReference>
<feature type="compositionally biased region" description="Polar residues" evidence="2">
    <location>
        <begin position="56"/>
        <end position="67"/>
    </location>
</feature>
<dbReference type="PANTHER" id="PTHR45168:SF3">
    <property type="entry name" value="DNAJ HEAT SHOCK PROTEIN FAMILY (HSP40) MEMBER B2"/>
    <property type="match status" value="1"/>
</dbReference>
<dbReference type="PANTHER" id="PTHR45168">
    <property type="entry name" value="DNAJ HOMOLOG SUBFAMILY B MEMBER 2"/>
    <property type="match status" value="1"/>
</dbReference>
<sequence>MGPVRKTDGASGSNGTETTKPYVRQQERSRKRLRVERDSDDDVQILEDDEIGLPSGRSSQKFAGSESNTHKEPETSGKSGRSSKNSNNKSLKNESQPAAEEAGPSTTMVDYYKVLEIQRSATTTDIKKSYRRLALKWHPDKNPDNQEEATSRFRELSEAYEVLIDEKKRKIYDQYGKEGLINSGRPSSGHHSHRSRGDHGASFGGFDSFGFGSPFDFGFGFPGFAFRDPEEVFKEFFRGDPMADLMDDFFGNDPFFGGSRNRNNNNNRGQRASVSGGLSRQPNNSLASPFFSPMGFGLGGLGGPMGISNFFSMHDNMGSGVGGSEFFSTTTFGVGAGGQPVPAVKRTSTSTRVSNGKKIVTKKVVENGVETVTISENGVLKSKTINGVAQAIAY</sequence>
<dbReference type="CDD" id="cd06257">
    <property type="entry name" value="DnaJ"/>
    <property type="match status" value="1"/>
</dbReference>
<protein>
    <recommendedName>
        <fullName evidence="3">J domain-containing protein</fullName>
    </recommendedName>
</protein>
<dbReference type="GO" id="GO:0051082">
    <property type="term" value="F:unfolded protein binding"/>
    <property type="evidence" value="ECO:0007669"/>
    <property type="project" value="InterPro"/>
</dbReference>
<comment type="caution">
    <text evidence="4">The sequence shown here is derived from an EMBL/GenBank/DDBJ whole genome shotgun (WGS) entry which is preliminary data.</text>
</comment>
<dbReference type="PROSITE" id="PS50076">
    <property type="entry name" value="DNAJ_2"/>
    <property type="match status" value="1"/>
</dbReference>
<feature type="region of interest" description="Disordered" evidence="2">
    <location>
        <begin position="1"/>
        <end position="105"/>
    </location>
</feature>
<feature type="compositionally biased region" description="Low complexity" evidence="2">
    <location>
        <begin position="76"/>
        <end position="95"/>
    </location>
</feature>
<evidence type="ECO:0000313" key="5">
    <source>
        <dbReference type="Proteomes" id="UP000789390"/>
    </source>
</evidence>
<evidence type="ECO:0000259" key="3">
    <source>
        <dbReference type="PROSITE" id="PS50076"/>
    </source>
</evidence>
<dbReference type="InterPro" id="IPR018253">
    <property type="entry name" value="DnaJ_domain_CS"/>
</dbReference>
<keyword evidence="5" id="KW-1185">Reference proteome</keyword>
<dbReference type="EMBL" id="CAKKLH010000013">
    <property type="protein sequence ID" value="CAH0098971.1"/>
    <property type="molecule type" value="Genomic_DNA"/>
</dbReference>
<feature type="compositionally biased region" description="Polar residues" evidence="2">
    <location>
        <begin position="10"/>
        <end position="19"/>
    </location>
</feature>
<organism evidence="4 5">
    <name type="scientific">Daphnia galeata</name>
    <dbReference type="NCBI Taxonomy" id="27404"/>
    <lineage>
        <taxon>Eukaryota</taxon>
        <taxon>Metazoa</taxon>
        <taxon>Ecdysozoa</taxon>
        <taxon>Arthropoda</taxon>
        <taxon>Crustacea</taxon>
        <taxon>Branchiopoda</taxon>
        <taxon>Diplostraca</taxon>
        <taxon>Cladocera</taxon>
        <taxon>Anomopoda</taxon>
        <taxon>Daphniidae</taxon>
        <taxon>Daphnia</taxon>
    </lineage>
</organism>
<dbReference type="PRINTS" id="PR00625">
    <property type="entry name" value="JDOMAIN"/>
</dbReference>
<name>A0A8J2REN1_9CRUS</name>
<dbReference type="SUPFAM" id="SSF46565">
    <property type="entry name" value="Chaperone J-domain"/>
    <property type="match status" value="1"/>
</dbReference>
<dbReference type="OrthoDB" id="10250354at2759"/>
<reference evidence="4" key="1">
    <citation type="submission" date="2021-11" db="EMBL/GenBank/DDBJ databases">
        <authorList>
            <person name="Schell T."/>
        </authorList>
    </citation>
    <scope>NUCLEOTIDE SEQUENCE</scope>
    <source>
        <strain evidence="4">M5</strain>
    </source>
</reference>
<feature type="compositionally biased region" description="Acidic residues" evidence="2">
    <location>
        <begin position="38"/>
        <end position="51"/>
    </location>
</feature>
<dbReference type="SMART" id="SM00271">
    <property type="entry name" value="DnaJ"/>
    <property type="match status" value="1"/>
</dbReference>
<dbReference type="PROSITE" id="PS00636">
    <property type="entry name" value="DNAJ_1"/>
    <property type="match status" value="1"/>
</dbReference>
<dbReference type="InterPro" id="IPR043183">
    <property type="entry name" value="DNJB2/6-like"/>
</dbReference>
<gene>
    <name evidence="4" type="ORF">DGAL_LOCUS1079</name>
</gene>
<evidence type="ECO:0000256" key="1">
    <source>
        <dbReference type="ARBA" id="ARBA00023186"/>
    </source>
</evidence>
<keyword evidence="1" id="KW-0143">Chaperone</keyword>
<evidence type="ECO:0000256" key="2">
    <source>
        <dbReference type="SAM" id="MobiDB-lite"/>
    </source>
</evidence>
<proteinExistence type="predicted"/>
<dbReference type="GO" id="GO:0030544">
    <property type="term" value="F:Hsp70 protein binding"/>
    <property type="evidence" value="ECO:0007669"/>
    <property type="project" value="InterPro"/>
</dbReference>
<dbReference type="InterPro" id="IPR001623">
    <property type="entry name" value="DnaJ_domain"/>
</dbReference>
<feature type="compositionally biased region" description="Low complexity" evidence="2">
    <location>
        <begin position="257"/>
        <end position="268"/>
    </location>
</feature>
<dbReference type="Pfam" id="PF00226">
    <property type="entry name" value="DnaJ"/>
    <property type="match status" value="1"/>
</dbReference>
<feature type="domain" description="J" evidence="3">
    <location>
        <begin position="110"/>
        <end position="176"/>
    </location>
</feature>
<feature type="region of interest" description="Disordered" evidence="2">
    <location>
        <begin position="180"/>
        <end position="199"/>
    </location>
</feature>
<feature type="region of interest" description="Disordered" evidence="2">
    <location>
        <begin position="257"/>
        <end position="281"/>
    </location>
</feature>
<evidence type="ECO:0000313" key="4">
    <source>
        <dbReference type="EMBL" id="CAH0098971.1"/>
    </source>
</evidence>
<dbReference type="InterPro" id="IPR036869">
    <property type="entry name" value="J_dom_sf"/>
</dbReference>